<dbReference type="AlphaFoldDB" id="C0INV2"/>
<name>C0INV2_9BACT</name>
<accession>C0INV2</accession>
<gene>
    <name evidence="1" type="ORF">AKSOIL_0025</name>
</gene>
<evidence type="ECO:0000313" key="1">
    <source>
        <dbReference type="EMBL" id="ACN18081.1"/>
    </source>
</evidence>
<protein>
    <submittedName>
        <fullName evidence="1">Uncharacterized protein</fullName>
    </submittedName>
</protein>
<proteinExistence type="predicted"/>
<dbReference type="EMBL" id="EU408358">
    <property type="protein sequence ID" value="ACN18081.1"/>
    <property type="molecule type" value="Genomic_DNA"/>
</dbReference>
<organism evidence="1">
    <name type="scientific">uncultured bacterium BLR5</name>
    <dbReference type="NCBI Taxonomy" id="506522"/>
    <lineage>
        <taxon>Bacteria</taxon>
        <taxon>environmental samples</taxon>
    </lineage>
</organism>
<sequence length="200" mass="22217">MIVKRTFQVLILVFAFVGGLLLASGQSRNLLQNPNANLGSEFWRVFGEATVEPATGNNLCFVVRNGGYFLQDVPVSDDAVGQYAVLIGRGASERINHDGAITGLPYLYGYMMEQGPPTGGIVLAYLQGQRMLADTKVKDEWVDMWGVFQVPERTKRIRFFLNQASRRGVPQNGSAARFDNLGLYLFVTKEEAEAFVSQYH</sequence>
<reference evidence="1" key="1">
    <citation type="journal article" date="2009" name="ISME J.">
        <title>Functional metagenomics reveals diverse beta-lactamases in a remote Alaskan soil.</title>
        <authorList>
            <person name="Allen H.K."/>
            <person name="Moe L.A."/>
            <person name="Rodbumrer J."/>
            <person name="Gaarder A."/>
            <person name="Handelsman J."/>
        </authorList>
    </citation>
    <scope>NUCLEOTIDE SEQUENCE</scope>
</reference>